<keyword evidence="4" id="KW-0547">Nucleotide-binding</keyword>
<keyword evidence="2" id="KW-0436">Ligase</keyword>
<dbReference type="SUPFAM" id="SSF53623">
    <property type="entry name" value="MurD-like peptide ligases, catalytic domain"/>
    <property type="match status" value="1"/>
</dbReference>
<dbReference type="InterPro" id="IPR018109">
    <property type="entry name" value="Folylpolyglutamate_synth_CS"/>
</dbReference>
<dbReference type="AlphaFoldDB" id="A0A650EJN5"/>
<dbReference type="EMBL" id="MN577567">
    <property type="protein sequence ID" value="QGT49950.1"/>
    <property type="molecule type" value="Genomic_DNA"/>
</dbReference>
<dbReference type="InterPro" id="IPR013221">
    <property type="entry name" value="Mur_ligase_cen"/>
</dbReference>
<dbReference type="GO" id="GO:0046872">
    <property type="term" value="F:metal ion binding"/>
    <property type="evidence" value="ECO:0007669"/>
    <property type="project" value="UniProtKB-KW"/>
</dbReference>
<dbReference type="PROSITE" id="PS01012">
    <property type="entry name" value="FOLYLPOLYGLU_SYNT_2"/>
    <property type="match status" value="1"/>
</dbReference>
<dbReference type="GO" id="GO:0008841">
    <property type="term" value="F:dihydrofolate synthase activity"/>
    <property type="evidence" value="ECO:0007669"/>
    <property type="project" value="TreeGrafter"/>
</dbReference>
<name>A0A650EJN5_9HELI</name>
<dbReference type="Gene3D" id="3.90.190.20">
    <property type="entry name" value="Mur ligase, C-terminal domain"/>
    <property type="match status" value="1"/>
</dbReference>
<dbReference type="InterPro" id="IPR036565">
    <property type="entry name" value="Mur-like_cat_sf"/>
</dbReference>
<dbReference type="NCBIfam" id="TIGR01499">
    <property type="entry name" value="folC"/>
    <property type="match status" value="1"/>
</dbReference>
<proteinExistence type="inferred from homology"/>
<evidence type="ECO:0000259" key="7">
    <source>
        <dbReference type="Pfam" id="PF08245"/>
    </source>
</evidence>
<evidence type="ECO:0000256" key="5">
    <source>
        <dbReference type="ARBA" id="ARBA00022840"/>
    </source>
</evidence>
<keyword evidence="5" id="KW-0067">ATP-binding</keyword>
<evidence type="ECO:0000256" key="2">
    <source>
        <dbReference type="ARBA" id="ARBA00022598"/>
    </source>
</evidence>
<organism evidence="8">
    <name type="scientific">uncultured Helicobacter sp</name>
    <dbReference type="NCBI Taxonomy" id="175537"/>
    <lineage>
        <taxon>Bacteria</taxon>
        <taxon>Pseudomonadati</taxon>
        <taxon>Campylobacterota</taxon>
        <taxon>Epsilonproteobacteria</taxon>
        <taxon>Campylobacterales</taxon>
        <taxon>Helicobacteraceae</taxon>
        <taxon>Helicobacter</taxon>
        <taxon>environmental samples</taxon>
    </lineage>
</organism>
<evidence type="ECO:0000313" key="8">
    <source>
        <dbReference type="EMBL" id="QGT49950.1"/>
    </source>
</evidence>
<reference evidence="8" key="1">
    <citation type="journal article" date="2020" name="J. ISSAAS">
        <title>Lactobacilli and other gastrointestinal microbiota of Peromyscus leucopus, reservoir host for agents of Lyme disease and other zoonoses in North America.</title>
        <authorList>
            <person name="Milovic A."/>
            <person name="Bassam K."/>
            <person name="Shao H."/>
            <person name="Chatzistamou I."/>
            <person name="Tufts D.M."/>
            <person name="Diuk-Wasser M."/>
            <person name="Barbour A.G."/>
        </authorList>
    </citation>
    <scope>NUCLEOTIDE SEQUENCE</scope>
    <source>
        <strain evidence="8">LL4</strain>
    </source>
</reference>
<dbReference type="SUPFAM" id="SSF53244">
    <property type="entry name" value="MurD-like peptide ligases, peptide-binding domain"/>
    <property type="match status" value="1"/>
</dbReference>
<dbReference type="Gene3D" id="3.40.1190.10">
    <property type="entry name" value="Mur-like, catalytic domain"/>
    <property type="match status" value="1"/>
</dbReference>
<dbReference type="GO" id="GO:0046654">
    <property type="term" value="P:tetrahydrofolate biosynthetic process"/>
    <property type="evidence" value="ECO:0007669"/>
    <property type="project" value="UniProtKB-UniPathway"/>
</dbReference>
<dbReference type="Pfam" id="PF08245">
    <property type="entry name" value="Mur_ligase_M"/>
    <property type="match status" value="1"/>
</dbReference>
<dbReference type="PANTHER" id="PTHR11136:SF0">
    <property type="entry name" value="DIHYDROFOLATE SYNTHETASE-RELATED"/>
    <property type="match status" value="1"/>
</dbReference>
<keyword evidence="6" id="KW-0460">Magnesium</keyword>
<dbReference type="UniPathway" id="UPA00077">
    <property type="reaction ID" value="UER00157"/>
</dbReference>
<comment type="similarity">
    <text evidence="1">Belongs to the folylpolyglutamate synthase family.</text>
</comment>
<dbReference type="PANTHER" id="PTHR11136">
    <property type="entry name" value="FOLYLPOLYGLUTAMATE SYNTHASE-RELATED"/>
    <property type="match status" value="1"/>
</dbReference>
<protein>
    <submittedName>
        <fullName evidence="8">Bifunctional folylpolyglutamate synthase/dihydrofolate synthase</fullName>
    </submittedName>
</protein>
<evidence type="ECO:0000256" key="4">
    <source>
        <dbReference type="ARBA" id="ARBA00022741"/>
    </source>
</evidence>
<sequence length="396" mass="46443">MLKHEKTPPALQEWLISKGEEYAPFDPLRAKRIYDFLKPYLNLKCRIIHLIGTNGKGSTGRFIAMGLEQHHKKVLHFSSPHLFDFTERFYCNGKEIDAWQLEQAHQELWQFDIVHQASYFEYATFLALILARECEYLVFEAGLGGEFDSTSVVESDVSVFTLIGTDHQEILGESIEQIAQTKFRAMGQNVILAQQYDERVYRIAYEIAQEKGASLRKVLGKQHYADLAFQEYVQRYDLPTFLQDNLCSAIEVLHFFGMKFDFENLKKLSLRGRFEMITPRIIVDVGHNIDGARAIRAKFREKSVILVYNSYREKNIEAILRELLPIIKKVLIISVENFRICPRYEITKILEKYKIDYGEFCIKKMRDDESYLVFGSFSVVQEFLKKYQETRNTKWK</sequence>
<keyword evidence="3" id="KW-0479">Metal-binding</keyword>
<dbReference type="GO" id="GO:0004326">
    <property type="term" value="F:tetrahydrofolylpolyglutamate synthase activity"/>
    <property type="evidence" value="ECO:0007669"/>
    <property type="project" value="InterPro"/>
</dbReference>
<dbReference type="InterPro" id="IPR001645">
    <property type="entry name" value="Folylpolyglutamate_synth"/>
</dbReference>
<dbReference type="InterPro" id="IPR036615">
    <property type="entry name" value="Mur_ligase_C_dom_sf"/>
</dbReference>
<accession>A0A650EJN5</accession>
<dbReference type="GO" id="GO:0005524">
    <property type="term" value="F:ATP binding"/>
    <property type="evidence" value="ECO:0007669"/>
    <property type="project" value="UniProtKB-KW"/>
</dbReference>
<evidence type="ECO:0000256" key="3">
    <source>
        <dbReference type="ARBA" id="ARBA00022723"/>
    </source>
</evidence>
<feature type="domain" description="Mur ligase central" evidence="7">
    <location>
        <begin position="52"/>
        <end position="214"/>
    </location>
</feature>
<evidence type="ECO:0000256" key="1">
    <source>
        <dbReference type="ARBA" id="ARBA00008276"/>
    </source>
</evidence>
<dbReference type="GO" id="GO:0005737">
    <property type="term" value="C:cytoplasm"/>
    <property type="evidence" value="ECO:0007669"/>
    <property type="project" value="TreeGrafter"/>
</dbReference>
<evidence type="ECO:0000256" key="6">
    <source>
        <dbReference type="ARBA" id="ARBA00022842"/>
    </source>
</evidence>
<gene>
    <name evidence="8" type="ORF">Helico4rc_0690</name>
</gene>